<evidence type="ECO:0000313" key="9">
    <source>
        <dbReference type="Proteomes" id="UP000601435"/>
    </source>
</evidence>
<feature type="domain" description="DNA2/NAM7 helicase-like C-terminal" evidence="7">
    <location>
        <begin position="486"/>
        <end position="674"/>
    </location>
</feature>
<dbReference type="GO" id="GO:0005524">
    <property type="term" value="F:ATP binding"/>
    <property type="evidence" value="ECO:0007669"/>
    <property type="project" value="UniProtKB-KW"/>
</dbReference>
<accession>A0A812PGM3</accession>
<feature type="region of interest" description="Disordered" evidence="5">
    <location>
        <begin position="721"/>
        <end position="796"/>
    </location>
</feature>
<reference evidence="8" key="1">
    <citation type="submission" date="2021-02" db="EMBL/GenBank/DDBJ databases">
        <authorList>
            <person name="Dougan E. K."/>
            <person name="Rhodes N."/>
            <person name="Thang M."/>
            <person name="Chan C."/>
        </authorList>
    </citation>
    <scope>NUCLEOTIDE SEQUENCE</scope>
</reference>
<dbReference type="InterPro" id="IPR041677">
    <property type="entry name" value="DNA2/NAM7_AAA_11"/>
</dbReference>
<dbReference type="GO" id="GO:0005694">
    <property type="term" value="C:chromosome"/>
    <property type="evidence" value="ECO:0007669"/>
    <property type="project" value="UniProtKB-ARBA"/>
</dbReference>
<evidence type="ECO:0000256" key="2">
    <source>
        <dbReference type="ARBA" id="ARBA00022801"/>
    </source>
</evidence>
<keyword evidence="3" id="KW-0347">Helicase</keyword>
<feature type="domain" description="DNA2/NAM7 helicase helicase" evidence="6">
    <location>
        <begin position="185"/>
        <end position="474"/>
    </location>
</feature>
<evidence type="ECO:0000256" key="3">
    <source>
        <dbReference type="ARBA" id="ARBA00022806"/>
    </source>
</evidence>
<keyword evidence="4" id="KW-0067">ATP-binding</keyword>
<feature type="compositionally biased region" description="Basic residues" evidence="5">
    <location>
        <begin position="778"/>
        <end position="796"/>
    </location>
</feature>
<keyword evidence="9" id="KW-1185">Reference proteome</keyword>
<dbReference type="Proteomes" id="UP000601435">
    <property type="component" value="Unassembled WGS sequence"/>
</dbReference>
<evidence type="ECO:0000259" key="6">
    <source>
        <dbReference type="Pfam" id="PF13086"/>
    </source>
</evidence>
<dbReference type="FunFam" id="3.40.50.300:FF:000326">
    <property type="entry name" value="P-loop containing nucleoside triphosphate hydrolase"/>
    <property type="match status" value="1"/>
</dbReference>
<dbReference type="PANTHER" id="PTHR10887">
    <property type="entry name" value="DNA2/NAM7 HELICASE FAMILY"/>
    <property type="match status" value="1"/>
</dbReference>
<dbReference type="EMBL" id="CAJNJA010014443">
    <property type="protein sequence ID" value="CAE7342471.1"/>
    <property type="molecule type" value="Genomic_DNA"/>
</dbReference>
<dbReference type="Gene3D" id="3.40.50.300">
    <property type="entry name" value="P-loop containing nucleotide triphosphate hydrolases"/>
    <property type="match status" value="2"/>
</dbReference>
<dbReference type="GO" id="GO:0016604">
    <property type="term" value="C:nuclear body"/>
    <property type="evidence" value="ECO:0007669"/>
    <property type="project" value="TreeGrafter"/>
</dbReference>
<dbReference type="AlphaFoldDB" id="A0A812PGM3"/>
<gene>
    <name evidence="8" type="primary">sen1</name>
    <name evidence="8" type="ORF">SNEC2469_LOCUS8837</name>
</gene>
<dbReference type="Pfam" id="PF13086">
    <property type="entry name" value="AAA_11"/>
    <property type="match status" value="1"/>
</dbReference>
<sequence>ARLTSLTQIAPGKVAKQRGVSEHLLCFKAHVLPCTDWPTMRTAWAVELRSPKEKKGAMFFVERASTFSGYGQEVSINLCGYGLPTWRWLHQTSLPDQPILLLRPLDDLVPSLRMWTACVLAPKPPFLHQIVGARGATHQIFTDSDAESEMEQAEAGMQAQPEGKVPISDSEESSQPSQRLCVEGLNVLQKEAISKILSSDGLHRRCHLLQGPPGTGKTRAVVALLQQLAQRHKLGKEGRILVSAPSNGAVQVALESFSKTEEGRRCPLCLVGVEDRVPPDGPLRAAFIHTRVQHALALVKQSFEDPQALQEAAEALRTLERSVPAAYLRLKLPRNLSAKHLQKCLESWEEGSCSEPEDTSEETSASESEREAHSARRPVRGSLVERLTELARRERFGEAPEFETEQLKAAAAVFCTLSCAGRPGLQMTLRDGIETVLVDEAAQAIEAETLVPLCLQPKQLVLVGDPMQLSATVCHSDMAKSAHFCRSMMERLMGLGQEHIMLQEQYRMHPEISRFPSARFYGGRLVDVLAGGSQDSKHQALPPYAVVDVAGTEEVYHQESRIINRREAESLACFAKRLASVACMGQNGLVTRRCPPLVVITFYNGQAALIRKLLVETGIEVHTVDSFQGSEAEVVLLSFVRANAQRRLGFLSEFRRLNVALTRAKHSLILFANAALLKGSFSDDVTALFEDASRRKLIWKEEQLSQLLSSTSGVRQAAPLVNEQLGQRSPAKRAFSSPEFTKGKNLCGRKRQRQPESKAFTDAPLKEPLQPRRPAPCRARRKPRTRCKGKRRKKTE</sequence>
<dbReference type="GO" id="GO:0016787">
    <property type="term" value="F:hydrolase activity"/>
    <property type="evidence" value="ECO:0007669"/>
    <property type="project" value="UniProtKB-KW"/>
</dbReference>
<dbReference type="InterPro" id="IPR041679">
    <property type="entry name" value="DNA2/NAM7-like_C"/>
</dbReference>
<keyword evidence="2" id="KW-0378">Hydrolase</keyword>
<dbReference type="CDD" id="cd18808">
    <property type="entry name" value="SF1_C_Upf1"/>
    <property type="match status" value="1"/>
</dbReference>
<protein>
    <submittedName>
        <fullName evidence="8">Sen1 protein</fullName>
    </submittedName>
</protein>
<dbReference type="InterPro" id="IPR045055">
    <property type="entry name" value="DNA2/NAM7-like"/>
</dbReference>
<comment type="caution">
    <text evidence="8">The sequence shown here is derived from an EMBL/GenBank/DDBJ whole genome shotgun (WGS) entry which is preliminary data.</text>
</comment>
<dbReference type="Pfam" id="PF13087">
    <property type="entry name" value="AAA_12"/>
    <property type="match status" value="1"/>
</dbReference>
<keyword evidence="1" id="KW-0547">Nucleotide-binding</keyword>
<dbReference type="GO" id="GO:0004386">
    <property type="term" value="F:helicase activity"/>
    <property type="evidence" value="ECO:0007669"/>
    <property type="project" value="UniProtKB-KW"/>
</dbReference>
<evidence type="ECO:0000259" key="7">
    <source>
        <dbReference type="Pfam" id="PF13087"/>
    </source>
</evidence>
<dbReference type="OrthoDB" id="425326at2759"/>
<dbReference type="InterPro" id="IPR047187">
    <property type="entry name" value="SF1_C_Upf1"/>
</dbReference>
<dbReference type="InterPro" id="IPR027417">
    <property type="entry name" value="P-loop_NTPase"/>
</dbReference>
<proteinExistence type="predicted"/>
<organism evidence="8 9">
    <name type="scientific">Symbiodinium necroappetens</name>
    <dbReference type="NCBI Taxonomy" id="1628268"/>
    <lineage>
        <taxon>Eukaryota</taxon>
        <taxon>Sar</taxon>
        <taxon>Alveolata</taxon>
        <taxon>Dinophyceae</taxon>
        <taxon>Suessiales</taxon>
        <taxon>Symbiodiniaceae</taxon>
        <taxon>Symbiodinium</taxon>
    </lineage>
</organism>
<feature type="region of interest" description="Disordered" evidence="5">
    <location>
        <begin position="144"/>
        <end position="175"/>
    </location>
</feature>
<feature type="non-terminal residue" evidence="8">
    <location>
        <position position="1"/>
    </location>
</feature>
<dbReference type="PANTHER" id="PTHR10887:SF495">
    <property type="entry name" value="HELICASE SENATAXIN ISOFORM X1-RELATED"/>
    <property type="match status" value="1"/>
</dbReference>
<dbReference type="SUPFAM" id="SSF52540">
    <property type="entry name" value="P-loop containing nucleoside triphosphate hydrolases"/>
    <property type="match status" value="1"/>
</dbReference>
<evidence type="ECO:0000313" key="8">
    <source>
        <dbReference type="EMBL" id="CAE7342471.1"/>
    </source>
</evidence>
<evidence type="ECO:0000256" key="5">
    <source>
        <dbReference type="SAM" id="MobiDB-lite"/>
    </source>
</evidence>
<feature type="region of interest" description="Disordered" evidence="5">
    <location>
        <begin position="349"/>
        <end position="379"/>
    </location>
</feature>
<evidence type="ECO:0000256" key="1">
    <source>
        <dbReference type="ARBA" id="ARBA00022741"/>
    </source>
</evidence>
<dbReference type="GO" id="GO:0001147">
    <property type="term" value="F:transcription termination site sequence-specific DNA binding"/>
    <property type="evidence" value="ECO:0007669"/>
    <property type="project" value="TreeGrafter"/>
</dbReference>
<dbReference type="GO" id="GO:0006369">
    <property type="term" value="P:termination of RNA polymerase II transcription"/>
    <property type="evidence" value="ECO:0007669"/>
    <property type="project" value="TreeGrafter"/>
</dbReference>
<name>A0A812PGM3_9DINO</name>
<evidence type="ECO:0000256" key="4">
    <source>
        <dbReference type="ARBA" id="ARBA00022840"/>
    </source>
</evidence>